<evidence type="ECO:0000313" key="3">
    <source>
        <dbReference type="Proteomes" id="UP000285405"/>
    </source>
</evidence>
<gene>
    <name evidence="2" type="ORF">GcC1_030014</name>
</gene>
<feature type="region of interest" description="Disordered" evidence="1">
    <location>
        <begin position="49"/>
        <end position="76"/>
    </location>
</feature>
<dbReference type="Proteomes" id="UP000285405">
    <property type="component" value="Unassembled WGS sequence"/>
</dbReference>
<proteinExistence type="predicted"/>
<feature type="region of interest" description="Disordered" evidence="1">
    <location>
        <begin position="1"/>
        <end position="20"/>
    </location>
</feature>
<reference evidence="2 3" key="1">
    <citation type="journal article" date="2018" name="BMC Genomics">
        <title>Comparative genome analyses reveal sequence features reflecting distinct modes of host-adaptation between dicot and monocot powdery mildew.</title>
        <authorList>
            <person name="Wu Y."/>
            <person name="Ma X."/>
            <person name="Pan Z."/>
            <person name="Kale S.D."/>
            <person name="Song Y."/>
            <person name="King H."/>
            <person name="Zhang Q."/>
            <person name="Presley C."/>
            <person name="Deng X."/>
            <person name="Wei C.I."/>
            <person name="Xiao S."/>
        </authorList>
    </citation>
    <scope>NUCLEOTIDE SEQUENCE [LARGE SCALE GENOMIC DNA]</scope>
    <source>
        <strain evidence="2">UCSC1</strain>
    </source>
</reference>
<evidence type="ECO:0000313" key="2">
    <source>
        <dbReference type="EMBL" id="RKF81005.1"/>
    </source>
</evidence>
<comment type="caution">
    <text evidence="2">The sequence shown here is derived from an EMBL/GenBank/DDBJ whole genome shotgun (WGS) entry which is preliminary data.</text>
</comment>
<feature type="compositionally biased region" description="Basic and acidic residues" evidence="1">
    <location>
        <begin position="65"/>
        <end position="76"/>
    </location>
</feature>
<name>A0A420J2M3_9PEZI</name>
<accession>A0A420J2M3</accession>
<sequence length="76" mass="8691">MSQFKFKGRDDGTPSMGSSFSDLDGIFSPIKIVAKTKRIQTRYFRHTKCIGRSSSQQHASWRHGKPNEHHQSSPQE</sequence>
<dbReference type="EMBL" id="MCBR01003082">
    <property type="protein sequence ID" value="RKF81005.1"/>
    <property type="molecule type" value="Genomic_DNA"/>
</dbReference>
<organism evidence="2 3">
    <name type="scientific">Golovinomyces cichoracearum</name>
    <dbReference type="NCBI Taxonomy" id="62708"/>
    <lineage>
        <taxon>Eukaryota</taxon>
        <taxon>Fungi</taxon>
        <taxon>Dikarya</taxon>
        <taxon>Ascomycota</taxon>
        <taxon>Pezizomycotina</taxon>
        <taxon>Leotiomycetes</taxon>
        <taxon>Erysiphales</taxon>
        <taxon>Erysiphaceae</taxon>
        <taxon>Golovinomyces</taxon>
    </lineage>
</organism>
<dbReference type="OrthoDB" id="21072at2759"/>
<protein>
    <submittedName>
        <fullName evidence="2">Uncharacterized protein</fullName>
    </submittedName>
</protein>
<dbReference type="AlphaFoldDB" id="A0A420J2M3"/>
<evidence type="ECO:0000256" key="1">
    <source>
        <dbReference type="SAM" id="MobiDB-lite"/>
    </source>
</evidence>